<evidence type="ECO:0000313" key="2">
    <source>
        <dbReference type="EMBL" id="RIB11889.1"/>
    </source>
</evidence>
<sequence length="159" mass="18693">MQSHSKKNTGETRRTMFYNNARENPTKTLEKEKHARQTHKISTRPPATQDNSRNLTPTQTMTKTRPNNSKTQRKCKAIPKKTPKKIPQKRWKKNARPIHKIFCKTTPQDHQRHKISSQNLTATPTTTKTPPNNDTNDDKDTSRQRHQRPQWHQRRKATS</sequence>
<feature type="compositionally biased region" description="Low complexity" evidence="1">
    <location>
        <begin position="123"/>
        <end position="134"/>
    </location>
</feature>
<dbReference type="Proteomes" id="UP000266673">
    <property type="component" value="Unassembled WGS sequence"/>
</dbReference>
<accession>A0A397USV8</accession>
<feature type="compositionally biased region" description="Polar residues" evidence="1">
    <location>
        <begin position="45"/>
        <end position="70"/>
    </location>
</feature>
<feature type="region of interest" description="Disordered" evidence="1">
    <location>
        <begin position="1"/>
        <end position="159"/>
    </location>
</feature>
<evidence type="ECO:0000313" key="3">
    <source>
        <dbReference type="Proteomes" id="UP000266673"/>
    </source>
</evidence>
<organism evidence="2 3">
    <name type="scientific">Gigaspora rosea</name>
    <dbReference type="NCBI Taxonomy" id="44941"/>
    <lineage>
        <taxon>Eukaryota</taxon>
        <taxon>Fungi</taxon>
        <taxon>Fungi incertae sedis</taxon>
        <taxon>Mucoromycota</taxon>
        <taxon>Glomeromycotina</taxon>
        <taxon>Glomeromycetes</taxon>
        <taxon>Diversisporales</taxon>
        <taxon>Gigasporaceae</taxon>
        <taxon>Gigaspora</taxon>
    </lineage>
</organism>
<keyword evidence="3" id="KW-1185">Reference proteome</keyword>
<dbReference type="EMBL" id="QKWP01001085">
    <property type="protein sequence ID" value="RIB11889.1"/>
    <property type="molecule type" value="Genomic_DNA"/>
</dbReference>
<gene>
    <name evidence="2" type="ORF">C2G38_2202236</name>
</gene>
<comment type="caution">
    <text evidence="2">The sequence shown here is derived from an EMBL/GenBank/DDBJ whole genome shotgun (WGS) entry which is preliminary data.</text>
</comment>
<reference evidence="2 3" key="1">
    <citation type="submission" date="2018-06" db="EMBL/GenBank/DDBJ databases">
        <title>Comparative genomics reveals the genomic features of Rhizophagus irregularis, R. cerebriforme, R. diaphanum and Gigaspora rosea, and their symbiotic lifestyle signature.</title>
        <authorList>
            <person name="Morin E."/>
            <person name="San Clemente H."/>
            <person name="Chen E.C.H."/>
            <person name="De La Providencia I."/>
            <person name="Hainaut M."/>
            <person name="Kuo A."/>
            <person name="Kohler A."/>
            <person name="Murat C."/>
            <person name="Tang N."/>
            <person name="Roy S."/>
            <person name="Loubradou J."/>
            <person name="Henrissat B."/>
            <person name="Grigoriev I.V."/>
            <person name="Corradi N."/>
            <person name="Roux C."/>
            <person name="Martin F.M."/>
        </authorList>
    </citation>
    <scope>NUCLEOTIDE SEQUENCE [LARGE SCALE GENOMIC DNA]</scope>
    <source>
        <strain evidence="2 3">DAOM 194757</strain>
    </source>
</reference>
<proteinExistence type="predicted"/>
<evidence type="ECO:0000256" key="1">
    <source>
        <dbReference type="SAM" id="MobiDB-lite"/>
    </source>
</evidence>
<feature type="compositionally biased region" description="Basic residues" evidence="1">
    <location>
        <begin position="71"/>
        <end position="102"/>
    </location>
</feature>
<protein>
    <submittedName>
        <fullName evidence="2">Uncharacterized protein</fullName>
    </submittedName>
</protein>
<feature type="compositionally biased region" description="Basic and acidic residues" evidence="1">
    <location>
        <begin position="24"/>
        <end position="35"/>
    </location>
</feature>
<dbReference type="AlphaFoldDB" id="A0A397USV8"/>
<feature type="compositionally biased region" description="Basic residues" evidence="1">
    <location>
        <begin position="144"/>
        <end position="159"/>
    </location>
</feature>
<name>A0A397USV8_9GLOM</name>